<dbReference type="Gene3D" id="2.60.40.10">
    <property type="entry name" value="Immunoglobulins"/>
    <property type="match status" value="1"/>
</dbReference>
<sequence>MKFIPRKNIMEARFYSSETQILEIPVYLCMSSKALKNMPPRKLIVTSILTEANGLTISCNDEYFKNSVINMGECTTAETVYTTISLSNNSRVFQIFGFVDLPESIQISPNYGFGEIQPFETKTLTLSYSPEPRDIPKYETADTSISCKLRVESVKSLGGIDEIKSKFTYKLIRRATEMMRRELENLEPKPLMNDIENLVKLVKSEISPGDEPSVGDTFLESRHYPSMVMEEANVQSNQISVTALIVEPLCDLSHQCIIFPDTPCGSYSLMAIELRAHSSIESIKCVCSYGKKYLKCKKHTDFEASFQITGESPEISVEPCCGHIRAGEKIKLTLVAKPKVPRELVLDTAKELQVRRLLQNKLEQWYLQQKKGEKILEPPKFEIDDEIVVDEQDLYQAEMQISRVINPFPSKANFCCTISYSSKDFVRNPETLHFEALCKVVNPSFVHNLNNPHIDFGTVLVGMHSRKIISLQNISDESIRPIITPLSPTGFFTIPNLGVDLPSELILNLPLTFRPEQAKKVIEYFEIRAGGTIYPLVVSGEGIPPNFIISPEFCVCRLEAPYGKFSECPIEVNNLSPVPLELTFIQLCELEGVIQPSEIPLKKTPALKKFSLDLNEDEENSIQFFCHKKGVSYFQLVGTEGQVLCIPPLTKKGIKIRFEKPSSSQQTVIPQKDELNYVAKYNIILGTSTFVQDVIIIAKFK</sequence>
<evidence type="ECO:0000313" key="3">
    <source>
        <dbReference type="Proteomes" id="UP001329430"/>
    </source>
</evidence>
<evidence type="ECO:0000259" key="1">
    <source>
        <dbReference type="Pfam" id="PF24798"/>
    </source>
</evidence>
<dbReference type="PANTHER" id="PTHR22538">
    <property type="entry name" value="CILIA- AND FLAGELLA-ASSOCIATED PROTEIN 74"/>
    <property type="match status" value="1"/>
</dbReference>
<proteinExistence type="predicted"/>
<dbReference type="Pfam" id="PF24798">
    <property type="entry name" value="Ig-CFAP74_4th"/>
    <property type="match status" value="1"/>
</dbReference>
<dbReference type="InterPro" id="IPR056310">
    <property type="entry name" value="Ig-CFAP74_4th"/>
</dbReference>
<accession>A0AAN7V2N2</accession>
<organism evidence="2 3">
    <name type="scientific">Pyrocoelia pectoralis</name>
    <dbReference type="NCBI Taxonomy" id="417401"/>
    <lineage>
        <taxon>Eukaryota</taxon>
        <taxon>Metazoa</taxon>
        <taxon>Ecdysozoa</taxon>
        <taxon>Arthropoda</taxon>
        <taxon>Hexapoda</taxon>
        <taxon>Insecta</taxon>
        <taxon>Pterygota</taxon>
        <taxon>Neoptera</taxon>
        <taxon>Endopterygota</taxon>
        <taxon>Coleoptera</taxon>
        <taxon>Polyphaga</taxon>
        <taxon>Elateriformia</taxon>
        <taxon>Elateroidea</taxon>
        <taxon>Lampyridae</taxon>
        <taxon>Lampyrinae</taxon>
        <taxon>Pyrocoelia</taxon>
    </lineage>
</organism>
<dbReference type="InterPro" id="IPR013783">
    <property type="entry name" value="Ig-like_fold"/>
</dbReference>
<reference evidence="2 3" key="1">
    <citation type="journal article" date="2024" name="Insects">
        <title>An Improved Chromosome-Level Genome Assembly of the Firefly Pyrocoelia pectoralis.</title>
        <authorList>
            <person name="Fu X."/>
            <person name="Meyer-Rochow V.B."/>
            <person name="Ballantyne L."/>
            <person name="Zhu X."/>
        </authorList>
    </citation>
    <scope>NUCLEOTIDE SEQUENCE [LARGE SCALE GENOMIC DNA]</scope>
    <source>
        <strain evidence="2">XCY_ONT2</strain>
    </source>
</reference>
<keyword evidence="3" id="KW-1185">Reference proteome</keyword>
<dbReference type="AlphaFoldDB" id="A0AAN7V2N2"/>
<dbReference type="EMBL" id="JAVRBK010000010">
    <property type="protein sequence ID" value="KAK5638949.1"/>
    <property type="molecule type" value="Genomic_DNA"/>
</dbReference>
<dbReference type="PANTHER" id="PTHR22538:SF0">
    <property type="entry name" value="CILIA- AND FLAGELLA-ASSOCIATED PROTEIN 74"/>
    <property type="match status" value="1"/>
</dbReference>
<gene>
    <name evidence="2" type="ORF">RI129_013244</name>
</gene>
<protein>
    <recommendedName>
        <fullName evidence="1">CFAP74 fourth Ig-like domain-containing protein</fullName>
    </recommendedName>
</protein>
<feature type="domain" description="CFAP74 fourth Ig-like" evidence="1">
    <location>
        <begin position="64"/>
        <end position="149"/>
    </location>
</feature>
<dbReference type="Proteomes" id="UP001329430">
    <property type="component" value="Chromosome 10"/>
</dbReference>
<comment type="caution">
    <text evidence="2">The sequence shown here is derived from an EMBL/GenBank/DDBJ whole genome shotgun (WGS) entry which is preliminary data.</text>
</comment>
<evidence type="ECO:0000313" key="2">
    <source>
        <dbReference type="EMBL" id="KAK5638949.1"/>
    </source>
</evidence>
<name>A0AAN7V2N2_9COLE</name>